<evidence type="ECO:0000313" key="1">
    <source>
        <dbReference type="EMBL" id="BCX66971.1"/>
    </source>
</evidence>
<dbReference type="Proteomes" id="UP000218595">
    <property type="component" value="Chromosome"/>
</dbReference>
<proteinExistence type="predicted"/>
<reference evidence="1 2" key="1">
    <citation type="submission" date="2016-04" db="EMBL/GenBank/DDBJ databases">
        <title>Complete genome sequence of Pseudomonas sp. LAB-08 isolated from TCE contaminated aquifer soil.</title>
        <authorList>
            <person name="Dohra H."/>
            <person name="Suzuki K."/>
            <person name="Fatma A."/>
            <person name="Inuzuka Y."/>
            <person name="Honjo M."/>
            <person name="Tashiro Y."/>
            <person name="Futamata H."/>
        </authorList>
    </citation>
    <scope>NUCLEOTIDE SEQUENCE [LARGE SCALE GENOMIC DNA]</scope>
    <source>
        <strain evidence="1 2">LAB-08</strain>
    </source>
</reference>
<dbReference type="EMBL" id="AP017423">
    <property type="protein sequence ID" value="BCX66971.1"/>
    <property type="molecule type" value="Genomic_DNA"/>
</dbReference>
<organism evidence="1 2">
    <name type="scientific">Pseudomonas izuensis</name>
    <dbReference type="NCBI Taxonomy" id="2684212"/>
    <lineage>
        <taxon>Bacteria</taxon>
        <taxon>Pseudomonadati</taxon>
        <taxon>Pseudomonadota</taxon>
        <taxon>Gammaproteobacteria</taxon>
        <taxon>Pseudomonadales</taxon>
        <taxon>Pseudomonadaceae</taxon>
        <taxon>Pseudomonas</taxon>
    </lineage>
</organism>
<evidence type="ECO:0000313" key="2">
    <source>
        <dbReference type="Proteomes" id="UP000218595"/>
    </source>
</evidence>
<keyword evidence="2" id="KW-1185">Reference proteome</keyword>
<name>A0ABM7RPV6_9PSED</name>
<accession>A0ABM7RPV6</accession>
<sequence length="372" mass="40564">MNGSIKELAMTTIHTAIRTAPAVLTHDPINKAGRSEKTGRQVLELKESAMGSASLDRIAGKQLLQNGQLTAPTAQEFESAISAYQPSESDWQDFVAGMSLIDDEVRNDLMFDPGAWEKHANVLVAAIIALNIARVANAQLRGHFSVMAADAAKAVGAAIVQSGEAAKNSAMSQFLVSGAIAGFAMVKTFQGQALKHADINLHKRNSLDASNLERDLKHHRNRDDWNPQTTYKIKTLDDFGRTTSVDFKPKGATLTPQEQAWFDGEILKAQKVSQTSDWLSQMGGKGIEKKLEIGRALNAMSMSMSQVVSSMVRMAEHAAREEEVLQQSAQNTQKSLSDEVGQKDSADAALLQKLMEMVMQLFQSRIEVIGRV</sequence>
<protein>
    <submittedName>
        <fullName evidence="1">Cell invasion protein</fullName>
    </submittedName>
</protein>
<gene>
    <name evidence="1" type="ORF">LAB08_R15950</name>
</gene>